<name>A0AAD8AGH9_DIPPU</name>
<proteinExistence type="predicted"/>
<dbReference type="Proteomes" id="UP001233999">
    <property type="component" value="Unassembled WGS sequence"/>
</dbReference>
<reference evidence="1" key="2">
    <citation type="submission" date="2023-05" db="EMBL/GenBank/DDBJ databases">
        <authorList>
            <person name="Fouks B."/>
        </authorList>
    </citation>
    <scope>NUCLEOTIDE SEQUENCE</scope>
    <source>
        <strain evidence="1">Stay&amp;Tobe</strain>
        <tissue evidence="1">Testes</tissue>
    </source>
</reference>
<sequence length="55" mass="6169">DINTKKILQKKTTIFVSEDTGYARSPRICNLSNMFAVKQLPMTDASELHISDGQL</sequence>
<evidence type="ECO:0000313" key="1">
    <source>
        <dbReference type="EMBL" id="KAJ9597842.1"/>
    </source>
</evidence>
<gene>
    <name evidence="1" type="ORF">L9F63_011337</name>
</gene>
<protein>
    <submittedName>
        <fullName evidence="1">Uncharacterized protein</fullName>
    </submittedName>
</protein>
<evidence type="ECO:0000313" key="2">
    <source>
        <dbReference type="Proteomes" id="UP001233999"/>
    </source>
</evidence>
<organism evidence="1 2">
    <name type="scientific">Diploptera punctata</name>
    <name type="common">Pacific beetle cockroach</name>
    <dbReference type="NCBI Taxonomy" id="6984"/>
    <lineage>
        <taxon>Eukaryota</taxon>
        <taxon>Metazoa</taxon>
        <taxon>Ecdysozoa</taxon>
        <taxon>Arthropoda</taxon>
        <taxon>Hexapoda</taxon>
        <taxon>Insecta</taxon>
        <taxon>Pterygota</taxon>
        <taxon>Neoptera</taxon>
        <taxon>Polyneoptera</taxon>
        <taxon>Dictyoptera</taxon>
        <taxon>Blattodea</taxon>
        <taxon>Blaberoidea</taxon>
        <taxon>Blaberidae</taxon>
        <taxon>Diplopterinae</taxon>
        <taxon>Diploptera</taxon>
    </lineage>
</organism>
<dbReference type="AlphaFoldDB" id="A0AAD8AGH9"/>
<comment type="caution">
    <text evidence="1">The sequence shown here is derived from an EMBL/GenBank/DDBJ whole genome shotgun (WGS) entry which is preliminary data.</text>
</comment>
<accession>A0AAD8AGH9</accession>
<feature type="non-terminal residue" evidence="1">
    <location>
        <position position="55"/>
    </location>
</feature>
<reference evidence="1" key="1">
    <citation type="journal article" date="2023" name="IScience">
        <title>Live-bearing cockroach genome reveals convergent evolutionary mechanisms linked to viviparity in insects and beyond.</title>
        <authorList>
            <person name="Fouks B."/>
            <person name="Harrison M.C."/>
            <person name="Mikhailova A.A."/>
            <person name="Marchal E."/>
            <person name="English S."/>
            <person name="Carruthers M."/>
            <person name="Jennings E.C."/>
            <person name="Chiamaka E.L."/>
            <person name="Frigard R.A."/>
            <person name="Pippel M."/>
            <person name="Attardo G.M."/>
            <person name="Benoit J.B."/>
            <person name="Bornberg-Bauer E."/>
            <person name="Tobe S.S."/>
        </authorList>
    </citation>
    <scope>NUCLEOTIDE SEQUENCE</scope>
    <source>
        <strain evidence="1">Stay&amp;Tobe</strain>
    </source>
</reference>
<dbReference type="EMBL" id="JASPKZ010001584">
    <property type="protein sequence ID" value="KAJ9597842.1"/>
    <property type="molecule type" value="Genomic_DNA"/>
</dbReference>
<keyword evidence="2" id="KW-1185">Reference proteome</keyword>
<feature type="non-terminal residue" evidence="1">
    <location>
        <position position="1"/>
    </location>
</feature>